<keyword evidence="3" id="KW-0812">Transmembrane</keyword>
<dbReference type="EMBL" id="JAAXKX010000016">
    <property type="protein sequence ID" value="NKN33869.1"/>
    <property type="molecule type" value="Genomic_DNA"/>
</dbReference>
<dbReference type="PANTHER" id="PTHR23150">
    <property type="entry name" value="SULFATASE MODIFYING FACTOR 1, 2"/>
    <property type="match status" value="1"/>
</dbReference>
<evidence type="ECO:0000256" key="2">
    <source>
        <dbReference type="SAM" id="MobiDB-lite"/>
    </source>
</evidence>
<organism evidence="5 6">
    <name type="scientific">Marichromatium bheemlicum</name>
    <dbReference type="NCBI Taxonomy" id="365339"/>
    <lineage>
        <taxon>Bacteria</taxon>
        <taxon>Pseudomonadati</taxon>
        <taxon>Pseudomonadota</taxon>
        <taxon>Gammaproteobacteria</taxon>
        <taxon>Chromatiales</taxon>
        <taxon>Chromatiaceae</taxon>
        <taxon>Marichromatium</taxon>
    </lineage>
</organism>
<dbReference type="SUPFAM" id="SSF56436">
    <property type="entry name" value="C-type lectin-like"/>
    <property type="match status" value="1"/>
</dbReference>
<evidence type="ECO:0000313" key="6">
    <source>
        <dbReference type="Proteomes" id="UP000740754"/>
    </source>
</evidence>
<proteinExistence type="predicted"/>
<feature type="compositionally biased region" description="Pro residues" evidence="2">
    <location>
        <begin position="159"/>
        <end position="178"/>
    </location>
</feature>
<keyword evidence="3" id="KW-1133">Transmembrane helix</keyword>
<dbReference type="InterPro" id="IPR016187">
    <property type="entry name" value="CTDL_fold"/>
</dbReference>
<dbReference type="RefSeq" id="WP_168669876.1">
    <property type="nucleotide sequence ID" value="NZ_JAAXKX010000016.1"/>
</dbReference>
<dbReference type="InterPro" id="IPR005532">
    <property type="entry name" value="SUMF_dom"/>
</dbReference>
<feature type="coiled-coil region" evidence="1">
    <location>
        <begin position="69"/>
        <end position="131"/>
    </location>
</feature>
<name>A0ABX1I9Z7_9GAMM</name>
<evidence type="ECO:0000256" key="3">
    <source>
        <dbReference type="SAM" id="Phobius"/>
    </source>
</evidence>
<evidence type="ECO:0000256" key="1">
    <source>
        <dbReference type="SAM" id="Coils"/>
    </source>
</evidence>
<sequence>MSEPTEESGAGEARGLRNSLEQMREQAAREIERLNRRLAAREQAVEESIASETERLALQQELTLLRQTLSVKEQALGRITDECQRLEDQLEDRNLAFDGLQQAFEQRDSSLRQTQLELERMRREMAWLQKRAYGAASPPPPPPPPPPVSPSPTAAATAPPTPPPPPPRVPAGPAPTLPPELQGYSRRPREGRLVIGLVLLVLALVSFAVFLPQLRYWFSGMSFSDQPAELIWAEPPRSLKAPPPERRVAPVEEPAPLATEVPRAAQMPLLRRDRLSDGSFGPELVELPGGSFRMGYNSLARTDYMPAHQVTLRPFLIGAYEVTFAEYDRFAQATGRRLPDDQGWGRGTRPVVDVSWEDARAYAAWLSRESGYHYRLPSEAEWEYAARAGGRGSYWWGFGKEPGRAVCFDCGSRWDRRSTAPVGSLQPSPFGLFDTAGNAMEWVLDCYVAGYQGAPNNGRPRLDGGCVERVARGGAFNQPATAMRTYARQHFAPETQLNMLGFRIVRDL</sequence>
<dbReference type="Gene3D" id="3.90.1580.10">
    <property type="entry name" value="paralog of FGE (formylglycine-generating enzyme)"/>
    <property type="match status" value="1"/>
</dbReference>
<protein>
    <submittedName>
        <fullName evidence="5">SUMF1/EgtB/PvdO family nonheme iron enzyme</fullName>
    </submittedName>
</protein>
<dbReference type="PANTHER" id="PTHR23150:SF35">
    <property type="entry name" value="BLL6746 PROTEIN"/>
    <property type="match status" value="1"/>
</dbReference>
<accession>A0ABX1I9Z7</accession>
<reference evidence="5 6" key="1">
    <citation type="submission" date="2020-04" db="EMBL/GenBank/DDBJ databases">
        <title>Draft Whole-Genome sequence of Marichromatium bheemlicum DSM 18632, type strain.</title>
        <authorList>
            <person name="Kyndt J.A."/>
            <person name="Meyer T.E."/>
        </authorList>
    </citation>
    <scope>NUCLEOTIDE SEQUENCE [LARGE SCALE GENOMIC DNA]</scope>
    <source>
        <strain evidence="5 6">DSM 18632</strain>
    </source>
</reference>
<feature type="domain" description="Sulfatase-modifying factor enzyme-like" evidence="4">
    <location>
        <begin position="282"/>
        <end position="506"/>
    </location>
</feature>
<feature type="compositionally biased region" description="Pro residues" evidence="2">
    <location>
        <begin position="137"/>
        <end position="150"/>
    </location>
</feature>
<gene>
    <name evidence="5" type="ORF">HF203_11620</name>
</gene>
<comment type="caution">
    <text evidence="5">The sequence shown here is derived from an EMBL/GenBank/DDBJ whole genome shotgun (WGS) entry which is preliminary data.</text>
</comment>
<keyword evidence="1" id="KW-0175">Coiled coil</keyword>
<dbReference type="InterPro" id="IPR051043">
    <property type="entry name" value="Sulfatase_Mod_Factor_Kinase"/>
</dbReference>
<dbReference type="Pfam" id="PF03781">
    <property type="entry name" value="FGE-sulfatase"/>
    <property type="match status" value="1"/>
</dbReference>
<feature type="region of interest" description="Disordered" evidence="2">
    <location>
        <begin position="1"/>
        <end position="24"/>
    </location>
</feature>
<keyword evidence="3" id="KW-0472">Membrane</keyword>
<feature type="region of interest" description="Disordered" evidence="2">
    <location>
        <begin position="133"/>
        <end position="184"/>
    </location>
</feature>
<keyword evidence="6" id="KW-1185">Reference proteome</keyword>
<feature type="transmembrane region" description="Helical" evidence="3">
    <location>
        <begin position="193"/>
        <end position="218"/>
    </location>
</feature>
<dbReference type="InterPro" id="IPR042095">
    <property type="entry name" value="SUMF_sf"/>
</dbReference>
<evidence type="ECO:0000259" key="4">
    <source>
        <dbReference type="Pfam" id="PF03781"/>
    </source>
</evidence>
<evidence type="ECO:0000313" key="5">
    <source>
        <dbReference type="EMBL" id="NKN33869.1"/>
    </source>
</evidence>
<dbReference type="Proteomes" id="UP000740754">
    <property type="component" value="Unassembled WGS sequence"/>
</dbReference>